<reference evidence="1 2" key="2">
    <citation type="submission" date="2018-03" db="EMBL/GenBank/DDBJ databases">
        <title>The ancient ancestry and fast evolution of plastids.</title>
        <authorList>
            <person name="Moore K.R."/>
            <person name="Magnabosco C."/>
            <person name="Momper L."/>
            <person name="Gold D.A."/>
            <person name="Bosak T."/>
            <person name="Fournier G.P."/>
        </authorList>
    </citation>
    <scope>NUCLEOTIDE SEQUENCE [LARGE SCALE GENOMIC DNA]</scope>
    <source>
        <strain evidence="1 2">CCALA 015</strain>
    </source>
</reference>
<dbReference type="PANTHER" id="PTHR31834">
    <property type="entry name" value="INITIATION-SPECIFIC ALPHA-1,6-MANNOSYLTRANSFERASE"/>
    <property type="match status" value="1"/>
</dbReference>
<sequence length="301" mass="33903">MAETMQARNGANPASAWLLPGASLATHPPASRGIPRIIHQTFSTRSRMPAVLEENCRAIEALNPDFTYRFYDDHDRERLIGEIYGEAILARYRRIDPAYGAARADLFRYLCIYHFGGVYLDVKVGVTRPLSDVLRDDDAYLLSQWDHGPGSPHAGWGTHRQLAGIPGGEFQQWHVIASPGHPFLAAVIAAVLNNIDRFDPFAFAHPWEAVICTTGPVVYTTSIHPILATHPHRRLVGSEEIGLRYSLFDGSADPDAHRRLYRDYRKAETPLIRQSFPLSLLWPVLNLARKVARRLRGLLRR</sequence>
<dbReference type="SUPFAM" id="SSF53448">
    <property type="entry name" value="Nucleotide-diphospho-sugar transferases"/>
    <property type="match status" value="1"/>
</dbReference>
<comment type="caution">
    <text evidence="1">The sequence shown here is derived from an EMBL/GenBank/DDBJ whole genome shotgun (WGS) entry which is preliminary data.</text>
</comment>
<dbReference type="InterPro" id="IPR039367">
    <property type="entry name" value="Och1-like"/>
</dbReference>
<name>A0ABX5F7S6_9CHRO</name>
<protein>
    <recommendedName>
        <fullName evidence="3">Glycosyltransferase</fullName>
    </recommendedName>
</protein>
<evidence type="ECO:0000313" key="2">
    <source>
        <dbReference type="Proteomes" id="UP000238218"/>
    </source>
</evidence>
<gene>
    <name evidence="1" type="ORF">C7B81_09150</name>
</gene>
<dbReference type="PANTHER" id="PTHR31834:SF1">
    <property type="entry name" value="INITIATION-SPECIFIC ALPHA-1,6-MANNOSYLTRANSFERASE"/>
    <property type="match status" value="1"/>
</dbReference>
<dbReference type="Proteomes" id="UP000238218">
    <property type="component" value="Unassembled WGS sequence"/>
</dbReference>
<evidence type="ECO:0008006" key="3">
    <source>
        <dbReference type="Google" id="ProtNLM"/>
    </source>
</evidence>
<accession>A0ABX5F7S6</accession>
<dbReference type="EMBL" id="PVWP01000005">
    <property type="protein sequence ID" value="PSB37659.1"/>
    <property type="molecule type" value="Genomic_DNA"/>
</dbReference>
<reference evidence="1 2" key="1">
    <citation type="submission" date="2018-02" db="EMBL/GenBank/DDBJ databases">
        <authorList>
            <person name="Moore K."/>
            <person name="Momper L."/>
        </authorList>
    </citation>
    <scope>NUCLEOTIDE SEQUENCE [LARGE SCALE GENOMIC DNA]</scope>
    <source>
        <strain evidence="1 2">CCALA 015</strain>
    </source>
</reference>
<dbReference type="InterPro" id="IPR007577">
    <property type="entry name" value="GlycoTrfase_DXD_sugar-bd_CS"/>
</dbReference>
<proteinExistence type="predicted"/>
<dbReference type="Pfam" id="PF04488">
    <property type="entry name" value="Gly_transf_sug"/>
    <property type="match status" value="1"/>
</dbReference>
<keyword evidence="2" id="KW-1185">Reference proteome</keyword>
<organism evidence="1 2">
    <name type="scientific">Aphanothece cf. minutissima CCALA 015</name>
    <dbReference type="NCBI Taxonomy" id="2107695"/>
    <lineage>
        <taxon>Bacteria</taxon>
        <taxon>Bacillati</taxon>
        <taxon>Cyanobacteriota</taxon>
        <taxon>Cyanophyceae</taxon>
        <taxon>Oscillatoriophycideae</taxon>
        <taxon>Chroococcales</taxon>
        <taxon>Aphanothecaceae</taxon>
        <taxon>Aphanothece</taxon>
    </lineage>
</organism>
<dbReference type="Gene3D" id="3.90.550.20">
    <property type="match status" value="1"/>
</dbReference>
<dbReference type="InterPro" id="IPR029044">
    <property type="entry name" value="Nucleotide-diphossugar_trans"/>
</dbReference>
<evidence type="ECO:0000313" key="1">
    <source>
        <dbReference type="EMBL" id="PSB37659.1"/>
    </source>
</evidence>